<dbReference type="Proteomes" id="UP000614350">
    <property type="component" value="Unassembled WGS sequence"/>
</dbReference>
<keyword evidence="2" id="KW-1185">Reference proteome</keyword>
<gene>
    <name evidence="1" type="ORF">HZH66_006354</name>
</gene>
<reference evidence="1" key="1">
    <citation type="journal article" date="2020" name="G3 (Bethesda)">
        <title>High-Quality Assemblies for Three Invasive Social Wasps from the &lt;i&gt;Vespula&lt;/i&gt; Genus.</title>
        <authorList>
            <person name="Harrop T.W.R."/>
            <person name="Guhlin J."/>
            <person name="McLaughlin G.M."/>
            <person name="Permina E."/>
            <person name="Stockwell P."/>
            <person name="Gilligan J."/>
            <person name="Le Lec M.F."/>
            <person name="Gruber M.A.M."/>
            <person name="Quinn O."/>
            <person name="Lovegrove M."/>
            <person name="Duncan E.J."/>
            <person name="Remnant E.J."/>
            <person name="Van Eeckhoven J."/>
            <person name="Graham B."/>
            <person name="Knapp R.A."/>
            <person name="Langford K.W."/>
            <person name="Kronenberg Z."/>
            <person name="Press M.O."/>
            <person name="Eacker S.M."/>
            <person name="Wilson-Rankin E.E."/>
            <person name="Purcell J."/>
            <person name="Lester P.J."/>
            <person name="Dearden P.K."/>
        </authorList>
    </citation>
    <scope>NUCLEOTIDE SEQUENCE</scope>
    <source>
        <strain evidence="1">Marl-1</strain>
    </source>
</reference>
<protein>
    <submittedName>
        <fullName evidence="1">Uncharacterized protein</fullName>
    </submittedName>
</protein>
<evidence type="ECO:0000313" key="2">
    <source>
        <dbReference type="Proteomes" id="UP000614350"/>
    </source>
</evidence>
<organism evidence="1 2">
    <name type="scientific">Vespula vulgaris</name>
    <name type="common">Yellow jacket</name>
    <name type="synonym">Wasp</name>
    <dbReference type="NCBI Taxonomy" id="7454"/>
    <lineage>
        <taxon>Eukaryota</taxon>
        <taxon>Metazoa</taxon>
        <taxon>Ecdysozoa</taxon>
        <taxon>Arthropoda</taxon>
        <taxon>Hexapoda</taxon>
        <taxon>Insecta</taxon>
        <taxon>Pterygota</taxon>
        <taxon>Neoptera</taxon>
        <taxon>Endopterygota</taxon>
        <taxon>Hymenoptera</taxon>
        <taxon>Apocrita</taxon>
        <taxon>Aculeata</taxon>
        <taxon>Vespoidea</taxon>
        <taxon>Vespidae</taxon>
        <taxon>Vespinae</taxon>
        <taxon>Vespula</taxon>
    </lineage>
</organism>
<evidence type="ECO:0000313" key="1">
    <source>
        <dbReference type="EMBL" id="KAF7398457.1"/>
    </source>
</evidence>
<comment type="caution">
    <text evidence="1">The sequence shown here is derived from an EMBL/GenBank/DDBJ whole genome shotgun (WGS) entry which is preliminary data.</text>
</comment>
<name>A0A834K309_VESVU</name>
<dbReference type="EMBL" id="JACSEA010000006">
    <property type="protein sequence ID" value="KAF7398457.1"/>
    <property type="molecule type" value="Genomic_DNA"/>
</dbReference>
<dbReference type="AlphaFoldDB" id="A0A834K309"/>
<accession>A0A834K309</accession>
<sequence>MQTICKPDPCCCPPIPVPSCPPPCSSTTKIKDPSSKYYEQIGAEMIGNQLIIRMEKDKSKSKRKLDQWDPPCDCDVIEIQRPTSKSGPKVLNANNNNRVLFRVQSKSHLGNKDDPVNRSQAISYELGSCKDGKNDEHRTFTFYPSYGYPGSQEIHTDQIVEGNENVCLLRIKKKPDTMEKIKRNVELELRTPRPPTPPLPIPSKISIRKAKRPWGRVSGKRKSKDRYAAGGNVFPKGGLPHFDCAKGKRWLFKTARDAARPSTVTTCALWWQYRHHRCCDIRKDPSRRTHIKKSNSCSCQVSKKMVQSRANGTNHVFATSRSFMNTDERYKKKDFNEHKPASKLRYLADYKKHKNGARICPFTETSIKNKNPAIRKQISEASHTTNDTKSTVVMEFSTVQKIVQLVDNNGDISMAKVTVIPARDIIEKNKKLDLEVRNKFDDDVATVEKISRSTIN</sequence>
<proteinExistence type="predicted"/>